<protein>
    <recommendedName>
        <fullName evidence="3">VWFA domain-containing protein</fullName>
    </recommendedName>
</protein>
<accession>A0ABP0WY40</accession>
<proteinExistence type="predicted"/>
<dbReference type="EMBL" id="OZ020098">
    <property type="protein sequence ID" value="CAK9270282.1"/>
    <property type="molecule type" value="Genomic_DNA"/>
</dbReference>
<gene>
    <name evidence="1" type="ORF">CSSPJE1EN1_LOCUS15760</name>
</gene>
<evidence type="ECO:0000313" key="1">
    <source>
        <dbReference type="EMBL" id="CAK9270282.1"/>
    </source>
</evidence>
<evidence type="ECO:0008006" key="3">
    <source>
        <dbReference type="Google" id="ProtNLM"/>
    </source>
</evidence>
<evidence type="ECO:0000313" key="2">
    <source>
        <dbReference type="Proteomes" id="UP001497444"/>
    </source>
</evidence>
<dbReference type="Gene3D" id="3.40.50.410">
    <property type="entry name" value="von Willebrand factor, type A domain"/>
    <property type="match status" value="1"/>
</dbReference>
<reference evidence="1" key="1">
    <citation type="submission" date="2024-02" db="EMBL/GenBank/DDBJ databases">
        <authorList>
            <consortium name="ELIXIR-Norway"/>
            <consortium name="Elixir Norway"/>
        </authorList>
    </citation>
    <scope>NUCLEOTIDE SEQUENCE</scope>
</reference>
<dbReference type="SUPFAM" id="SSF53300">
    <property type="entry name" value="vWA-like"/>
    <property type="match status" value="1"/>
</dbReference>
<dbReference type="InterPro" id="IPR036465">
    <property type="entry name" value="vWFA_dom_sf"/>
</dbReference>
<name>A0ABP0WY40_9BRYO</name>
<keyword evidence="2" id="KW-1185">Reference proteome</keyword>
<sequence>MENWSQKRDVGVGQSVGGEYKIHKANNGIAYIHILLDATGSTEMTCPGTKRTKVWEQLLEQFEKLVRETLRPGDVVYIWAFNKTTTQLCKFVAQDLDSKSESIRRQYKNILGGEGAGETRLYDAVKDALNFQIGEEKKRSTVGADCFLVPFTDGMDNSSKTSLKTMMHQIIGAPINRLHIIFVTANLPQNSRLKEELEAALKVKALIEYETSKPGDMSRAFDDLRAQMKAILRVSVSLDHGRVVQSITNVEYGSSRTDVAKKVSKTLYGADAFRDAFNQLRLR</sequence>
<organism evidence="1 2">
    <name type="scientific">Sphagnum jensenii</name>
    <dbReference type="NCBI Taxonomy" id="128206"/>
    <lineage>
        <taxon>Eukaryota</taxon>
        <taxon>Viridiplantae</taxon>
        <taxon>Streptophyta</taxon>
        <taxon>Embryophyta</taxon>
        <taxon>Bryophyta</taxon>
        <taxon>Sphagnophytina</taxon>
        <taxon>Sphagnopsida</taxon>
        <taxon>Sphagnales</taxon>
        <taxon>Sphagnaceae</taxon>
        <taxon>Sphagnum</taxon>
    </lineage>
</organism>
<dbReference type="Proteomes" id="UP001497444">
    <property type="component" value="Chromosome 3"/>
</dbReference>